<evidence type="ECO:0000313" key="2">
    <source>
        <dbReference type="EMBL" id="TDX84802.1"/>
    </source>
</evidence>
<dbReference type="Pfam" id="PF01797">
    <property type="entry name" value="Y1_Tnp"/>
    <property type="match status" value="1"/>
</dbReference>
<protein>
    <submittedName>
        <fullName evidence="2">REP element-mobilizing transposase RayT</fullName>
    </submittedName>
</protein>
<dbReference type="GO" id="GO:0004803">
    <property type="term" value="F:transposase activity"/>
    <property type="evidence" value="ECO:0007669"/>
    <property type="project" value="InterPro"/>
</dbReference>
<dbReference type="InterPro" id="IPR002686">
    <property type="entry name" value="Transposase_17"/>
</dbReference>
<dbReference type="RefSeq" id="WP_133944929.1">
    <property type="nucleotide sequence ID" value="NZ_SOEO01000002.1"/>
</dbReference>
<dbReference type="Proteomes" id="UP000295313">
    <property type="component" value="Unassembled WGS sequence"/>
</dbReference>
<dbReference type="GO" id="GO:0006313">
    <property type="term" value="P:DNA transposition"/>
    <property type="evidence" value="ECO:0007669"/>
    <property type="project" value="InterPro"/>
</dbReference>
<comment type="caution">
    <text evidence="2">The sequence shown here is derived from an EMBL/GenBank/DDBJ whole genome shotgun (WGS) entry which is preliminary data.</text>
</comment>
<dbReference type="PANTHER" id="PTHR33360">
    <property type="entry name" value="TRANSPOSASE FOR INSERTION SEQUENCE ELEMENT IS200"/>
    <property type="match status" value="1"/>
</dbReference>
<organism evidence="2 3">
    <name type="scientific">Epilithonimonas xixisoli</name>
    <dbReference type="NCBI Taxonomy" id="1476462"/>
    <lineage>
        <taxon>Bacteria</taxon>
        <taxon>Pseudomonadati</taxon>
        <taxon>Bacteroidota</taxon>
        <taxon>Flavobacteriia</taxon>
        <taxon>Flavobacteriales</taxon>
        <taxon>Weeksellaceae</taxon>
        <taxon>Chryseobacterium group</taxon>
        <taxon>Epilithonimonas</taxon>
    </lineage>
</organism>
<feature type="domain" description="Transposase IS200-like" evidence="1">
    <location>
        <begin position="5"/>
        <end position="120"/>
    </location>
</feature>
<dbReference type="Gene3D" id="3.30.70.1290">
    <property type="entry name" value="Transposase IS200-like"/>
    <property type="match status" value="1"/>
</dbReference>
<sequence length="155" mass="18633">MANTYIQIYIQFVFAVQGRQNLIHPTKRELLQKYIAGIIKNNNQKLLSIYANPNHVHLLMGFNSLNFKIPDLVRDIKSNSSKFINEENWFDGKFNWQEGYGAFSYSKSQIDKVINYINNQEEHHKKKSFKEEYLELLNKFEIQYDEKYLFEFYDN</sequence>
<gene>
    <name evidence="2" type="ORF">B0I22_2438</name>
</gene>
<evidence type="ECO:0000259" key="1">
    <source>
        <dbReference type="SMART" id="SM01321"/>
    </source>
</evidence>
<dbReference type="SMART" id="SM01321">
    <property type="entry name" value="Y1_Tnp"/>
    <property type="match status" value="1"/>
</dbReference>
<name>A0A4R8I7A5_9FLAO</name>
<dbReference type="PANTHER" id="PTHR33360:SF2">
    <property type="entry name" value="TRANSPOSASE FOR INSERTION SEQUENCE ELEMENT IS200"/>
    <property type="match status" value="1"/>
</dbReference>
<proteinExistence type="predicted"/>
<dbReference type="GO" id="GO:0003677">
    <property type="term" value="F:DNA binding"/>
    <property type="evidence" value="ECO:0007669"/>
    <property type="project" value="InterPro"/>
</dbReference>
<accession>A0A4R8I7A5</accession>
<dbReference type="OrthoDB" id="9797997at2"/>
<dbReference type="SUPFAM" id="SSF143422">
    <property type="entry name" value="Transposase IS200-like"/>
    <property type="match status" value="1"/>
</dbReference>
<keyword evidence="3" id="KW-1185">Reference proteome</keyword>
<dbReference type="InterPro" id="IPR036515">
    <property type="entry name" value="Transposase_17_sf"/>
</dbReference>
<reference evidence="2 3" key="1">
    <citation type="submission" date="2019-03" db="EMBL/GenBank/DDBJ databases">
        <title>Genomic Encyclopedia of Type Strains, Phase III (KMG-III): the genomes of soil and plant-associated and newly described type strains.</title>
        <authorList>
            <person name="Whitman W."/>
        </authorList>
    </citation>
    <scope>NUCLEOTIDE SEQUENCE [LARGE SCALE GENOMIC DNA]</scope>
    <source>
        <strain evidence="2 3">CGMCC 1.12802</strain>
    </source>
</reference>
<dbReference type="AlphaFoldDB" id="A0A4R8I7A5"/>
<evidence type="ECO:0000313" key="3">
    <source>
        <dbReference type="Proteomes" id="UP000295313"/>
    </source>
</evidence>
<dbReference type="EMBL" id="SOEO01000002">
    <property type="protein sequence ID" value="TDX84802.1"/>
    <property type="molecule type" value="Genomic_DNA"/>
</dbReference>